<feature type="compositionally biased region" description="Basic and acidic residues" evidence="10">
    <location>
        <begin position="783"/>
        <end position="796"/>
    </location>
</feature>
<dbReference type="InterPro" id="IPR002121">
    <property type="entry name" value="HRDC_dom"/>
</dbReference>
<dbReference type="GO" id="GO:0071040">
    <property type="term" value="P:nuclear polyadenylation-dependent antisense transcript catabolic process"/>
    <property type="evidence" value="ECO:0007669"/>
    <property type="project" value="TreeGrafter"/>
</dbReference>
<evidence type="ECO:0000256" key="3">
    <source>
        <dbReference type="ARBA" id="ARBA00022722"/>
    </source>
</evidence>
<feature type="region of interest" description="Disordered" evidence="10">
    <location>
        <begin position="719"/>
        <end position="853"/>
    </location>
</feature>
<keyword evidence="2" id="KW-0698">rRNA processing</keyword>
<dbReference type="Pfam" id="PF01612">
    <property type="entry name" value="DNA_pol_A_exo1"/>
    <property type="match status" value="1"/>
</dbReference>
<dbReference type="GO" id="GO:0005730">
    <property type="term" value="C:nucleolus"/>
    <property type="evidence" value="ECO:0007669"/>
    <property type="project" value="TreeGrafter"/>
</dbReference>
<dbReference type="WBParaSite" id="Csp11.Scaffold629.g8942.t2">
    <property type="protein sequence ID" value="Csp11.Scaffold629.g8942.t2"/>
    <property type="gene ID" value="Csp11.Scaffold629.g8942"/>
</dbReference>
<dbReference type="GO" id="GO:0071044">
    <property type="term" value="P:histone mRNA catabolic process"/>
    <property type="evidence" value="ECO:0007669"/>
    <property type="project" value="TreeGrafter"/>
</dbReference>
<keyword evidence="3" id="KW-0540">Nuclease</keyword>
<dbReference type="InterPro" id="IPR036397">
    <property type="entry name" value="RNaseH_sf"/>
</dbReference>
<dbReference type="GO" id="GO:0071051">
    <property type="term" value="P:poly(A)-dependent snoRNA 3'-end processing"/>
    <property type="evidence" value="ECO:0007669"/>
    <property type="project" value="TreeGrafter"/>
</dbReference>
<dbReference type="eggNOG" id="KOG2206">
    <property type="taxonomic scope" value="Eukaryota"/>
</dbReference>
<dbReference type="GO" id="GO:0000467">
    <property type="term" value="P:exonucleolytic trimming to generate mature 3'-end of 5.8S rRNA from tricistronic rRNA transcript (SSU-rRNA, 5.8S rRNA, LSU-rRNA)"/>
    <property type="evidence" value="ECO:0007669"/>
    <property type="project" value="InterPro"/>
</dbReference>
<evidence type="ECO:0000313" key="13">
    <source>
        <dbReference type="WBParaSite" id="Csp11.Scaffold629.g8942.t2"/>
    </source>
</evidence>
<dbReference type="SUPFAM" id="SSF47819">
    <property type="entry name" value="HRDC-like"/>
    <property type="match status" value="1"/>
</dbReference>
<evidence type="ECO:0000256" key="7">
    <source>
        <dbReference type="ARBA" id="ARBA00023242"/>
    </source>
</evidence>
<dbReference type="Gene3D" id="1.10.150.80">
    <property type="entry name" value="HRDC domain"/>
    <property type="match status" value="1"/>
</dbReference>
<dbReference type="Pfam" id="PF08066">
    <property type="entry name" value="PMC2NT"/>
    <property type="match status" value="1"/>
</dbReference>
<feature type="compositionally biased region" description="Basic and acidic residues" evidence="10">
    <location>
        <begin position="811"/>
        <end position="824"/>
    </location>
</feature>
<dbReference type="InterPro" id="IPR012337">
    <property type="entry name" value="RNaseH-like_sf"/>
</dbReference>
<name>A0A1I7UFZ8_9PELO</name>
<dbReference type="GO" id="GO:0071036">
    <property type="term" value="P:nuclear polyadenylation-dependent snoRNA catabolic process"/>
    <property type="evidence" value="ECO:0007669"/>
    <property type="project" value="TreeGrafter"/>
</dbReference>
<dbReference type="GO" id="GO:0000166">
    <property type="term" value="F:nucleotide binding"/>
    <property type="evidence" value="ECO:0007669"/>
    <property type="project" value="InterPro"/>
</dbReference>
<dbReference type="PANTHER" id="PTHR12124:SF47">
    <property type="entry name" value="EXOSOME COMPONENT 10"/>
    <property type="match status" value="1"/>
</dbReference>
<dbReference type="InterPro" id="IPR044876">
    <property type="entry name" value="HRDC_dom_sf"/>
</dbReference>
<keyword evidence="6" id="KW-0269">Exonuclease</keyword>
<evidence type="ECO:0000256" key="10">
    <source>
        <dbReference type="SAM" id="MobiDB-lite"/>
    </source>
</evidence>
<keyword evidence="4" id="KW-0378">Hydrolase</keyword>
<evidence type="ECO:0000256" key="5">
    <source>
        <dbReference type="ARBA" id="ARBA00022835"/>
    </source>
</evidence>
<dbReference type="PROSITE" id="PS50967">
    <property type="entry name" value="HRDC"/>
    <property type="match status" value="1"/>
</dbReference>
<proteinExistence type="inferred from homology"/>
<comment type="similarity">
    <text evidence="8">Belongs to the exosome component 10/RRP6 family.</text>
</comment>
<dbReference type="InterPro" id="IPR012588">
    <property type="entry name" value="Exosome-assoc_fac_Rrp6_N"/>
</dbReference>
<dbReference type="GO" id="GO:0000176">
    <property type="term" value="C:nuclear exosome (RNase complex)"/>
    <property type="evidence" value="ECO:0007669"/>
    <property type="project" value="InterPro"/>
</dbReference>
<dbReference type="STRING" id="1561998.A0A1I7UFZ8"/>
<protein>
    <recommendedName>
        <fullName evidence="9">Exosome complex component 10 homolog</fullName>
    </recommendedName>
</protein>
<dbReference type="InterPro" id="IPR002562">
    <property type="entry name" value="3'-5'_exonuclease_dom"/>
</dbReference>
<comment type="subcellular location">
    <subcellularLocation>
        <location evidence="1">Nucleus</location>
    </subcellularLocation>
</comment>
<dbReference type="SMART" id="SM00474">
    <property type="entry name" value="35EXOc"/>
    <property type="match status" value="1"/>
</dbReference>
<dbReference type="GO" id="GO:0071039">
    <property type="term" value="P:nuclear polyadenylation-dependent CUT catabolic process"/>
    <property type="evidence" value="ECO:0007669"/>
    <property type="project" value="TreeGrafter"/>
</dbReference>
<feature type="compositionally biased region" description="Basic and acidic residues" evidence="10">
    <location>
        <begin position="734"/>
        <end position="754"/>
    </location>
</feature>
<dbReference type="InterPro" id="IPR045092">
    <property type="entry name" value="Rrp6-like"/>
</dbReference>
<dbReference type="GO" id="GO:0071038">
    <property type="term" value="P:TRAMP-dependent tRNA surveillance pathway"/>
    <property type="evidence" value="ECO:0007669"/>
    <property type="project" value="TreeGrafter"/>
</dbReference>
<organism evidence="12 13">
    <name type="scientific">Caenorhabditis tropicalis</name>
    <dbReference type="NCBI Taxonomy" id="1561998"/>
    <lineage>
        <taxon>Eukaryota</taxon>
        <taxon>Metazoa</taxon>
        <taxon>Ecdysozoa</taxon>
        <taxon>Nematoda</taxon>
        <taxon>Chromadorea</taxon>
        <taxon>Rhabditida</taxon>
        <taxon>Rhabditina</taxon>
        <taxon>Rhabditomorpha</taxon>
        <taxon>Rhabditoidea</taxon>
        <taxon>Rhabditidae</taxon>
        <taxon>Peloderinae</taxon>
        <taxon>Caenorhabditis</taxon>
    </lineage>
</organism>
<dbReference type="InterPro" id="IPR010997">
    <property type="entry name" value="HRDC-like_sf"/>
</dbReference>
<dbReference type="Gene3D" id="3.30.420.10">
    <property type="entry name" value="Ribonuclease H-like superfamily/Ribonuclease H"/>
    <property type="match status" value="1"/>
</dbReference>
<dbReference type="GO" id="GO:0000175">
    <property type="term" value="F:3'-5'-RNA exonuclease activity"/>
    <property type="evidence" value="ECO:0007669"/>
    <property type="project" value="InterPro"/>
</dbReference>
<evidence type="ECO:0000256" key="1">
    <source>
        <dbReference type="ARBA" id="ARBA00004123"/>
    </source>
</evidence>
<feature type="compositionally biased region" description="Basic residues" evidence="10">
    <location>
        <begin position="825"/>
        <end position="838"/>
    </location>
</feature>
<dbReference type="SUPFAM" id="SSF53098">
    <property type="entry name" value="Ribonuclease H-like"/>
    <property type="match status" value="1"/>
</dbReference>
<dbReference type="InterPro" id="IPR049559">
    <property type="entry name" value="Rrp6p-like_exo"/>
</dbReference>
<sequence>MVKQRVTAMRKQVEELIRTGATLVRESNGLPKSGADYELYNSYPTFNTFMKTSEERLNALMAKVTKSIGIVMRVPDVGSSVEHYTECVIEAQDNIAERVSTLHEVLKKADKDEIVKVPEYITKAAPTNRKTESEISAAMKTFSANIGTVLAQKFRERREEAAETIVHEKPQRTYNIPADNSAAPFASKLTVKHHAIKKRAGIVLIDDDESGRKEWNRSETETEEEHPYMTEVLHFKVPEEQLKSGETRKFKPLEKTPLTMVDTTEKLEALKDVLNSVKEFSVDLEHHQVRSYLGLTCLIQISTREEDFLVDPFPIWDQIGMLNEPFANPNILKVFHGSDNDILWLQRDFGVHVVNLFDTYVAMKKLKFPKFSLAYLAFRFADVVLDKQYQLADWRARPLRSAMVMYAREDTHYLLFAYDSLRELLLKQDAKLLSDVYSECRDLCIRPYKKPVFNPKGFMTEIKFRFTLNSRQDFALTSLYRWRDVIARTEDESPQFVLPNHMLLALAETLPRDTGGIYACCNPLPHFVKQHTGDIYKIMMEARDVKLEKVELTAREKINAQEVRGVMNESMDQLTSILNSKIDFSHIKFDEERGEIDIDKSQVGNDIQQKDCQTSLLSVLESSTVQNMESMIIVEEGKNVDCKKIKKLLNELNQFVTPYECYTVMMKEKERLEEIERQEAKRKKLEEGDKPKTLFSHHDAAVNRKAEFDAKLLNVDTVKLNSNETEEQQQKSPMEVDKDPPVFDPSRFSDDQLMSKKAMKRKRDAARKNIDVSVVLGESSSSDPKRAKTSEDKKEVEDFDYGTADNSAFEKTVKNNEPDFDPFHQKYRVKNKSKKNMSMKKSSNRQGTINYKK</sequence>
<keyword evidence="12" id="KW-1185">Reference proteome</keyword>
<keyword evidence="7" id="KW-0539">Nucleus</keyword>
<evidence type="ECO:0000259" key="11">
    <source>
        <dbReference type="PROSITE" id="PS50967"/>
    </source>
</evidence>
<evidence type="ECO:0000256" key="9">
    <source>
        <dbReference type="ARBA" id="ARBA00070365"/>
    </source>
</evidence>
<dbReference type="AlphaFoldDB" id="A0A1I7UFZ8"/>
<dbReference type="FunFam" id="3.30.420.10:FF:000059">
    <property type="entry name" value="Exosome complex exonuclease Rrp6"/>
    <property type="match status" value="1"/>
</dbReference>
<evidence type="ECO:0000256" key="2">
    <source>
        <dbReference type="ARBA" id="ARBA00022552"/>
    </source>
</evidence>
<feature type="domain" description="HRDC" evidence="11">
    <location>
        <begin position="469"/>
        <end position="549"/>
    </location>
</feature>
<dbReference type="CDD" id="cd06147">
    <property type="entry name" value="Rrp6p_like_exo"/>
    <property type="match status" value="1"/>
</dbReference>
<dbReference type="Pfam" id="PF00570">
    <property type="entry name" value="HRDC"/>
    <property type="match status" value="1"/>
</dbReference>
<dbReference type="GO" id="GO:0003727">
    <property type="term" value="F:single-stranded RNA binding"/>
    <property type="evidence" value="ECO:0007669"/>
    <property type="project" value="TreeGrafter"/>
</dbReference>
<evidence type="ECO:0000256" key="6">
    <source>
        <dbReference type="ARBA" id="ARBA00022839"/>
    </source>
</evidence>
<dbReference type="Proteomes" id="UP000095282">
    <property type="component" value="Unplaced"/>
</dbReference>
<dbReference type="SMART" id="SM00341">
    <property type="entry name" value="HRDC"/>
    <property type="match status" value="1"/>
</dbReference>
<dbReference type="PANTHER" id="PTHR12124">
    <property type="entry name" value="POLYMYOSITIS/SCLERODERMA AUTOANTIGEN-RELATED"/>
    <property type="match status" value="1"/>
</dbReference>
<keyword evidence="5" id="KW-0271">Exosome</keyword>
<evidence type="ECO:0000313" key="12">
    <source>
        <dbReference type="Proteomes" id="UP000095282"/>
    </source>
</evidence>
<reference evidence="13" key="1">
    <citation type="submission" date="2016-11" db="UniProtKB">
        <authorList>
            <consortium name="WormBaseParasite"/>
        </authorList>
    </citation>
    <scope>IDENTIFICATION</scope>
</reference>
<dbReference type="GO" id="GO:0071035">
    <property type="term" value="P:nuclear polyadenylation-dependent rRNA catabolic process"/>
    <property type="evidence" value="ECO:0007669"/>
    <property type="project" value="TreeGrafter"/>
</dbReference>
<evidence type="ECO:0000256" key="8">
    <source>
        <dbReference type="ARBA" id="ARBA00043957"/>
    </source>
</evidence>
<accession>A0A1I7UFZ8</accession>
<evidence type="ECO:0000256" key="4">
    <source>
        <dbReference type="ARBA" id="ARBA00022801"/>
    </source>
</evidence>
<dbReference type="FunFam" id="1.10.150.80:FF:000001">
    <property type="entry name" value="Putative exosome component 10"/>
    <property type="match status" value="1"/>
</dbReference>
<dbReference type="GO" id="GO:0071037">
    <property type="term" value="P:nuclear polyadenylation-dependent snRNA catabolic process"/>
    <property type="evidence" value="ECO:0007669"/>
    <property type="project" value="TreeGrafter"/>
</dbReference>